<evidence type="ECO:0000313" key="3">
    <source>
        <dbReference type="Proteomes" id="UP000014065"/>
    </source>
</evidence>
<feature type="region of interest" description="Disordered" evidence="1">
    <location>
        <begin position="134"/>
        <end position="161"/>
    </location>
</feature>
<dbReference type="AlphaFoldDB" id="S2E5T5"/>
<dbReference type="EMBL" id="AHJG01000109">
    <property type="protein sequence ID" value="EPA06073.1"/>
    <property type="molecule type" value="Genomic_DNA"/>
</dbReference>
<keyword evidence="3" id="KW-1185">Reference proteome</keyword>
<protein>
    <submittedName>
        <fullName evidence="2">Uncharacterized protein</fullName>
    </submittedName>
</protein>
<sequence length="553" mass="64635">MYKNKFSFSMTNINKQTENVVSESDNLSEIIRILSKEVKQEEDNLYRVLLCGLSAFTAEPLHMRIFAPTSEGKTYLLEKVSNVFPLENILKLASASPTSFKYDNGKVMIEEEKEVFVPLDSKLKLFEEKLEKELKEETEKESKEEKTENATDKQKDKDRKQKIDVERKRLEREAVNLINLKNKWLIFLDDQNTALWDFFKPILSQDTKLIRHNTTNKQSGSNRLQKTIFKGKPSISYASAKDEAKTDITNEIDSRFQTISLRSNPQKYKESNELVTYQYGLPGQLYEELVVSKEEIEYAKSLVSSVIQSLKRYRKIDGPVFNPFLDEIHKQFPNNSGYRSRQLKRLLKTSNLFTLCNAINRPKWELKGTKYVVTDLSDVQHAVRLIIENTGIPSHKIQAYNEVIKPSILKHGKEMSVEGQNLVVQTVAQILEQYQEHRERTYSRQQLLETYLIPLVENGFLERTKDPTNKTRDIFWIPERYQQVDATTESTLIDTKTLDESCVRSCLEKYIIRRYEKEEYQFYNTNDEIISVEELCKQVTRIDIALVKNSFKN</sequence>
<name>S2E5T5_9ARCH</name>
<gene>
    <name evidence="2" type="ORF">BG20_I1812</name>
</gene>
<comment type="caution">
    <text evidence="2">The sequence shown here is derived from an EMBL/GenBank/DDBJ whole genome shotgun (WGS) entry which is preliminary data.</text>
</comment>
<reference evidence="2 3" key="1">
    <citation type="journal article" date="2012" name="J. Bacteriol.">
        <title>Genome Sequence of "Candidatus Nitrosoarchaeum limnia" BG20, a Low-Salinity Ammonia-Oxidizing Archaeon from the San Francisco Bay Estuary.</title>
        <authorList>
            <person name="Mosier A.C."/>
            <person name="Allen E.E."/>
            <person name="Kim M."/>
            <person name="Ferriera S."/>
            <person name="Francis C.A."/>
        </authorList>
    </citation>
    <scope>NUCLEOTIDE SEQUENCE [LARGE SCALE GENOMIC DNA]</scope>
    <source>
        <strain evidence="2 3">BG20</strain>
    </source>
</reference>
<proteinExistence type="predicted"/>
<evidence type="ECO:0000313" key="2">
    <source>
        <dbReference type="EMBL" id="EPA06073.1"/>
    </source>
</evidence>
<organism evidence="2 3">
    <name type="scientific">Candidatus Nitrosarchaeum limnium BG20</name>
    <dbReference type="NCBI Taxonomy" id="859192"/>
    <lineage>
        <taxon>Archaea</taxon>
        <taxon>Nitrososphaerota</taxon>
        <taxon>Nitrososphaeria</taxon>
        <taxon>Nitrosopumilales</taxon>
        <taxon>Nitrosopumilaceae</taxon>
        <taxon>Nitrosarchaeum</taxon>
    </lineage>
</organism>
<dbReference type="Proteomes" id="UP000014065">
    <property type="component" value="Unassembled WGS sequence"/>
</dbReference>
<evidence type="ECO:0000256" key="1">
    <source>
        <dbReference type="SAM" id="MobiDB-lite"/>
    </source>
</evidence>
<accession>S2E5T5</accession>